<organism evidence="1 2">
    <name type="scientific">Lactuca virosa</name>
    <dbReference type="NCBI Taxonomy" id="75947"/>
    <lineage>
        <taxon>Eukaryota</taxon>
        <taxon>Viridiplantae</taxon>
        <taxon>Streptophyta</taxon>
        <taxon>Embryophyta</taxon>
        <taxon>Tracheophyta</taxon>
        <taxon>Spermatophyta</taxon>
        <taxon>Magnoliopsida</taxon>
        <taxon>eudicotyledons</taxon>
        <taxon>Gunneridae</taxon>
        <taxon>Pentapetalae</taxon>
        <taxon>asterids</taxon>
        <taxon>campanulids</taxon>
        <taxon>Asterales</taxon>
        <taxon>Asteraceae</taxon>
        <taxon>Cichorioideae</taxon>
        <taxon>Cichorieae</taxon>
        <taxon>Lactucinae</taxon>
        <taxon>Lactuca</taxon>
    </lineage>
</organism>
<dbReference type="Proteomes" id="UP001157418">
    <property type="component" value="Unassembled WGS sequence"/>
</dbReference>
<reference evidence="1 2" key="1">
    <citation type="submission" date="2022-01" db="EMBL/GenBank/DDBJ databases">
        <authorList>
            <person name="Xiong W."/>
            <person name="Schranz E."/>
        </authorList>
    </citation>
    <scope>NUCLEOTIDE SEQUENCE [LARGE SCALE GENOMIC DNA]</scope>
</reference>
<name>A0AAU9NIP4_9ASTR</name>
<sequence>MSIIFSRHLPPQSSSFYHLLSPSCWLLENPFFGFEIQVWKQMRFWRTIMVAGMINKPMSLVVNNHLLERTSFQIVAELLSSGCRNQIEYKTFNLGVELQVVPQTKAKEEGDQAMSGYRTAARLFPGCHLPTLYIGMEYMRTHSFKLADQVLIGIKRWNENSIKLYSEAITYYEKGLALSTRSLSTYHPKTMLRNLNMFRQQENKLLKLKSFCDSNPPVNDAGCRLNVTDYKKVHHYTIQNGLKHVKKTNQLLVIF</sequence>
<accession>A0AAU9NIP4</accession>
<evidence type="ECO:0000313" key="2">
    <source>
        <dbReference type="Proteomes" id="UP001157418"/>
    </source>
</evidence>
<evidence type="ECO:0000313" key="1">
    <source>
        <dbReference type="EMBL" id="CAH1437729.1"/>
    </source>
</evidence>
<keyword evidence="2" id="KW-1185">Reference proteome</keyword>
<dbReference type="Gene3D" id="1.25.40.10">
    <property type="entry name" value="Tetratricopeptide repeat domain"/>
    <property type="match status" value="1"/>
</dbReference>
<gene>
    <name evidence="1" type="ORF">LVIROSA_LOCUS24032</name>
</gene>
<comment type="caution">
    <text evidence="1">The sequence shown here is derived from an EMBL/GenBank/DDBJ whole genome shotgun (WGS) entry which is preliminary data.</text>
</comment>
<dbReference type="AlphaFoldDB" id="A0AAU9NIP4"/>
<dbReference type="InterPro" id="IPR011990">
    <property type="entry name" value="TPR-like_helical_dom_sf"/>
</dbReference>
<proteinExistence type="predicted"/>
<dbReference type="EMBL" id="CAKMRJ010004445">
    <property type="protein sequence ID" value="CAH1437729.1"/>
    <property type="molecule type" value="Genomic_DNA"/>
</dbReference>
<protein>
    <submittedName>
        <fullName evidence="1">Uncharacterized protein</fullName>
    </submittedName>
</protein>